<evidence type="ECO:0000313" key="1">
    <source>
        <dbReference type="EMBL" id="KKF35005.1"/>
    </source>
</evidence>
<dbReference type="PATRIC" id="fig|65700.7.peg.1392"/>
<dbReference type="AlphaFoldDB" id="A0A0M2K6I8"/>
<sequence length="70" mass="7564">MRHDVFPVQYGSLRGILPGSGLNLYSNVNGGAFAFNVAKNINVQKGAQNVYLLPDNQQAYGNARPLTGKK</sequence>
<dbReference type="Proteomes" id="UP000033924">
    <property type="component" value="Unassembled WGS sequence"/>
</dbReference>
<dbReference type="EMBL" id="JXNU01000003">
    <property type="protein sequence ID" value="KKF35005.1"/>
    <property type="molecule type" value="Genomic_DNA"/>
</dbReference>
<organism evidence="1 2">
    <name type="scientific">Erwinia tracheiphila</name>
    <dbReference type="NCBI Taxonomy" id="65700"/>
    <lineage>
        <taxon>Bacteria</taxon>
        <taxon>Pseudomonadati</taxon>
        <taxon>Pseudomonadota</taxon>
        <taxon>Gammaproteobacteria</taxon>
        <taxon>Enterobacterales</taxon>
        <taxon>Erwiniaceae</taxon>
        <taxon>Erwinia</taxon>
    </lineage>
</organism>
<keyword evidence="2" id="KW-1185">Reference proteome</keyword>
<comment type="caution">
    <text evidence="1">The sequence shown here is derived from an EMBL/GenBank/DDBJ whole genome shotgun (WGS) entry which is preliminary data.</text>
</comment>
<name>A0A0M2K6I8_9GAMM</name>
<proteinExistence type="predicted"/>
<gene>
    <name evidence="1" type="ORF">SY86_05510</name>
</gene>
<accession>A0A0M2K6I8</accession>
<protein>
    <submittedName>
        <fullName evidence="1">Uncharacterized protein</fullName>
    </submittedName>
</protein>
<evidence type="ECO:0000313" key="2">
    <source>
        <dbReference type="Proteomes" id="UP000033924"/>
    </source>
</evidence>
<reference evidence="1 2" key="1">
    <citation type="submission" date="2015-01" db="EMBL/GenBank/DDBJ databases">
        <title>Erwinia tracheiphila.</title>
        <authorList>
            <person name="Shapiro L.R."/>
        </authorList>
    </citation>
    <scope>NUCLEOTIDE SEQUENCE [LARGE SCALE GENOMIC DNA]</scope>
    <source>
        <strain evidence="1 2">BuffGH</strain>
    </source>
</reference>